<dbReference type="EMBL" id="BLXT01002992">
    <property type="protein sequence ID" value="GFN99352.1"/>
    <property type="molecule type" value="Genomic_DNA"/>
</dbReference>
<organism evidence="2 3">
    <name type="scientific">Plakobranchus ocellatus</name>
    <dbReference type="NCBI Taxonomy" id="259542"/>
    <lineage>
        <taxon>Eukaryota</taxon>
        <taxon>Metazoa</taxon>
        <taxon>Spiralia</taxon>
        <taxon>Lophotrochozoa</taxon>
        <taxon>Mollusca</taxon>
        <taxon>Gastropoda</taxon>
        <taxon>Heterobranchia</taxon>
        <taxon>Euthyneura</taxon>
        <taxon>Panpulmonata</taxon>
        <taxon>Sacoglossa</taxon>
        <taxon>Placobranchoidea</taxon>
        <taxon>Plakobranchidae</taxon>
        <taxon>Plakobranchus</taxon>
    </lineage>
</organism>
<feature type="chain" id="PRO_5043909934" description="Secreted protein" evidence="1">
    <location>
        <begin position="19"/>
        <end position="107"/>
    </location>
</feature>
<evidence type="ECO:0000313" key="3">
    <source>
        <dbReference type="Proteomes" id="UP000735302"/>
    </source>
</evidence>
<sequence length="107" mass="11242">MITFTALISPRLAALSAAAPAAQVILPPFSLLILKSRSLSTRPTGLIYRYTLFSRPAGVTLFIKATRDRAGQWSSPPAQCTMSALTLPGAVATIDSSMSSVTSVNDS</sequence>
<keyword evidence="1" id="KW-0732">Signal</keyword>
<keyword evidence="3" id="KW-1185">Reference proteome</keyword>
<gene>
    <name evidence="2" type="ORF">PoB_002585800</name>
</gene>
<protein>
    <recommendedName>
        <fullName evidence="4">Secreted protein</fullName>
    </recommendedName>
</protein>
<dbReference type="Proteomes" id="UP000735302">
    <property type="component" value="Unassembled WGS sequence"/>
</dbReference>
<feature type="signal peptide" evidence="1">
    <location>
        <begin position="1"/>
        <end position="18"/>
    </location>
</feature>
<dbReference type="AlphaFoldDB" id="A0AAV3ZY71"/>
<evidence type="ECO:0000256" key="1">
    <source>
        <dbReference type="SAM" id="SignalP"/>
    </source>
</evidence>
<accession>A0AAV3ZY71</accession>
<reference evidence="2 3" key="1">
    <citation type="journal article" date="2021" name="Elife">
        <title>Chloroplast acquisition without the gene transfer in kleptoplastic sea slugs, Plakobranchus ocellatus.</title>
        <authorList>
            <person name="Maeda T."/>
            <person name="Takahashi S."/>
            <person name="Yoshida T."/>
            <person name="Shimamura S."/>
            <person name="Takaki Y."/>
            <person name="Nagai Y."/>
            <person name="Toyoda A."/>
            <person name="Suzuki Y."/>
            <person name="Arimoto A."/>
            <person name="Ishii H."/>
            <person name="Satoh N."/>
            <person name="Nishiyama T."/>
            <person name="Hasebe M."/>
            <person name="Maruyama T."/>
            <person name="Minagawa J."/>
            <person name="Obokata J."/>
            <person name="Shigenobu S."/>
        </authorList>
    </citation>
    <scope>NUCLEOTIDE SEQUENCE [LARGE SCALE GENOMIC DNA]</scope>
</reference>
<proteinExistence type="predicted"/>
<name>A0AAV3ZY71_9GAST</name>
<evidence type="ECO:0000313" key="2">
    <source>
        <dbReference type="EMBL" id="GFN99352.1"/>
    </source>
</evidence>
<evidence type="ECO:0008006" key="4">
    <source>
        <dbReference type="Google" id="ProtNLM"/>
    </source>
</evidence>
<comment type="caution">
    <text evidence="2">The sequence shown here is derived from an EMBL/GenBank/DDBJ whole genome shotgun (WGS) entry which is preliminary data.</text>
</comment>